<reference evidence="2 3" key="2">
    <citation type="submission" date="2014-09" db="EMBL/GenBank/DDBJ databases">
        <authorList>
            <consortium name="NBRP consortium"/>
            <person name="Sawabe T."/>
            <person name="Meirelles P."/>
            <person name="Nakanishi M."/>
            <person name="Sayaka M."/>
            <person name="Hattori M."/>
            <person name="Ohkuma M."/>
        </authorList>
    </citation>
    <scope>NUCLEOTIDE SEQUENCE [LARGE SCALE GENOMIC DNA]</scope>
    <source>
        <strain evidence="3">JCM19235</strain>
    </source>
</reference>
<dbReference type="AlphaFoldDB" id="A0A090RTF3"/>
<gene>
    <name evidence="2" type="ORF">JCM19235_2133</name>
</gene>
<dbReference type="EMBL" id="BBMR01000003">
    <property type="protein sequence ID" value="GAL18710.1"/>
    <property type="molecule type" value="Genomic_DNA"/>
</dbReference>
<dbReference type="STRING" id="990268.JCM19235_2133"/>
<sequence length="157" mass="16661">MKTLRLATAAAVLLPLITVASEEVQDMSDPLAVYTQVGAGATNKGLNFKVGQVFDTGNEETMGMYIFELKGLGGDTLGWENGSNDSIDSIRLRKANVNVLEGRGMMLDAAYDFNNEFGSLSYNVVQATPAFGPIQLYPLAGAGASFGNNVIGDNGEW</sequence>
<feature type="signal peptide" evidence="1">
    <location>
        <begin position="1"/>
        <end position="20"/>
    </location>
</feature>
<reference evidence="2 3" key="1">
    <citation type="submission" date="2014-09" db="EMBL/GenBank/DDBJ databases">
        <title>Vibrio maritimus JCM 19235. (C45) whole genome shotgun sequence.</title>
        <authorList>
            <person name="Sawabe T."/>
            <person name="Meirelles P."/>
            <person name="Nakanishi M."/>
            <person name="Sayaka M."/>
            <person name="Hattori M."/>
            <person name="Ohkuma M."/>
        </authorList>
    </citation>
    <scope>NUCLEOTIDE SEQUENCE [LARGE SCALE GENOMIC DNA]</scope>
    <source>
        <strain evidence="3">JCM19235</strain>
    </source>
</reference>
<organism evidence="2 3">
    <name type="scientific">Vibrio maritimus</name>
    <dbReference type="NCBI Taxonomy" id="990268"/>
    <lineage>
        <taxon>Bacteria</taxon>
        <taxon>Pseudomonadati</taxon>
        <taxon>Pseudomonadota</taxon>
        <taxon>Gammaproteobacteria</taxon>
        <taxon>Vibrionales</taxon>
        <taxon>Vibrionaceae</taxon>
        <taxon>Vibrio</taxon>
    </lineage>
</organism>
<keyword evidence="1" id="KW-0732">Signal</keyword>
<accession>A0A090RTF3</accession>
<evidence type="ECO:0000313" key="3">
    <source>
        <dbReference type="Proteomes" id="UP000029228"/>
    </source>
</evidence>
<protein>
    <recommendedName>
        <fullName evidence="4">Porin</fullName>
    </recommendedName>
</protein>
<dbReference type="Proteomes" id="UP000029228">
    <property type="component" value="Unassembled WGS sequence"/>
</dbReference>
<evidence type="ECO:0000313" key="2">
    <source>
        <dbReference type="EMBL" id="GAL18710.1"/>
    </source>
</evidence>
<name>A0A090RTF3_9VIBR</name>
<evidence type="ECO:0000256" key="1">
    <source>
        <dbReference type="SAM" id="SignalP"/>
    </source>
</evidence>
<proteinExistence type="predicted"/>
<keyword evidence="3" id="KW-1185">Reference proteome</keyword>
<evidence type="ECO:0008006" key="4">
    <source>
        <dbReference type="Google" id="ProtNLM"/>
    </source>
</evidence>
<comment type="caution">
    <text evidence="2">The sequence shown here is derived from an EMBL/GenBank/DDBJ whole genome shotgun (WGS) entry which is preliminary data.</text>
</comment>
<feature type="chain" id="PRO_5001862695" description="Porin" evidence="1">
    <location>
        <begin position="21"/>
        <end position="157"/>
    </location>
</feature>